<organism evidence="3 4">
    <name type="scientific">Elysia chlorotica</name>
    <name type="common">Eastern emerald elysia</name>
    <name type="synonym">Sea slug</name>
    <dbReference type="NCBI Taxonomy" id="188477"/>
    <lineage>
        <taxon>Eukaryota</taxon>
        <taxon>Metazoa</taxon>
        <taxon>Spiralia</taxon>
        <taxon>Lophotrochozoa</taxon>
        <taxon>Mollusca</taxon>
        <taxon>Gastropoda</taxon>
        <taxon>Heterobranchia</taxon>
        <taxon>Euthyneura</taxon>
        <taxon>Panpulmonata</taxon>
        <taxon>Sacoglossa</taxon>
        <taxon>Placobranchoidea</taxon>
        <taxon>Plakobranchidae</taxon>
        <taxon>Elysia</taxon>
    </lineage>
</organism>
<comment type="caution">
    <text evidence="3">The sequence shown here is derived from an EMBL/GenBank/DDBJ whole genome shotgun (WGS) entry which is preliminary data.</text>
</comment>
<evidence type="ECO:0000259" key="2">
    <source>
        <dbReference type="PROSITE" id="PS51406"/>
    </source>
</evidence>
<dbReference type="GO" id="GO:1990138">
    <property type="term" value="P:neuron projection extension"/>
    <property type="evidence" value="ECO:0007669"/>
    <property type="project" value="TreeGrafter"/>
</dbReference>
<dbReference type="InterPro" id="IPR002181">
    <property type="entry name" value="Fibrinogen_a/b/g_C_dom"/>
</dbReference>
<sequence length="493" mass="55309">MFTIVFRGPETVIKFCPDLQSYEKADMALTVHFRLHWIFAAAFTLTTNGLQLNMHREHLDLGVSDACGRLICEIKGNIHTIETATVSSVKSDRTTNQLLTVSESHPRAEVVFGFIHGSGFLKENCVTFRVTLLKMAGCFRDELFYCQVTYVDHSGHRETAYTVSGQSASPSDFGASLSPVPVPGAAASFRLSELQHLAEKLSRAERDFASREDRLERKLGVLAADARQRARDMEARLDTRLAQATQTWPQGRGAVPGMERSPDLTSANRSLYAPAGAFDQVSDCVHGVGDDVTKYYPRYVVMGSDVIQKQILCDTHTDGGGWIVIQRRTRGDVNFYRDWTSYRQGFGHLTGDFWLGNEAIHLLTNSDAYKLRVDVRYKGQELFAEYSHFRIENESDKYRLRLGTYRGTAGDGLSNSNNQAFSTFDADNDAHPPANCAITGHGAWWYNACYMANLNGRWNLAEPEGAVWNWVKGQTPVSFSEMKIRRVKAPHEY</sequence>
<dbReference type="STRING" id="188477.A0A433T406"/>
<evidence type="ECO:0000313" key="4">
    <source>
        <dbReference type="Proteomes" id="UP000271974"/>
    </source>
</evidence>
<dbReference type="Proteomes" id="UP000271974">
    <property type="component" value="Unassembled WGS sequence"/>
</dbReference>
<dbReference type="InterPro" id="IPR050373">
    <property type="entry name" value="Fibrinogen_C-term_domain"/>
</dbReference>
<proteinExistence type="predicted"/>
<dbReference type="SUPFAM" id="SSF56496">
    <property type="entry name" value="Fibrinogen C-terminal domain-like"/>
    <property type="match status" value="1"/>
</dbReference>
<dbReference type="PROSITE" id="PS00514">
    <property type="entry name" value="FIBRINOGEN_C_1"/>
    <property type="match status" value="1"/>
</dbReference>
<dbReference type="GO" id="GO:0005178">
    <property type="term" value="F:integrin binding"/>
    <property type="evidence" value="ECO:0007669"/>
    <property type="project" value="TreeGrafter"/>
</dbReference>
<dbReference type="AlphaFoldDB" id="A0A433T406"/>
<reference evidence="3 4" key="1">
    <citation type="submission" date="2019-01" db="EMBL/GenBank/DDBJ databases">
        <title>A draft genome assembly of the solar-powered sea slug Elysia chlorotica.</title>
        <authorList>
            <person name="Cai H."/>
            <person name="Li Q."/>
            <person name="Fang X."/>
            <person name="Li J."/>
            <person name="Curtis N.E."/>
            <person name="Altenburger A."/>
            <person name="Shibata T."/>
            <person name="Feng M."/>
            <person name="Maeda T."/>
            <person name="Schwartz J.A."/>
            <person name="Shigenobu S."/>
            <person name="Lundholm N."/>
            <person name="Nishiyama T."/>
            <person name="Yang H."/>
            <person name="Hasebe M."/>
            <person name="Li S."/>
            <person name="Pierce S.K."/>
            <person name="Wang J."/>
        </authorList>
    </citation>
    <scope>NUCLEOTIDE SEQUENCE [LARGE SCALE GENOMIC DNA]</scope>
    <source>
        <strain evidence="3">EC2010</strain>
        <tissue evidence="3">Whole organism of an adult</tissue>
    </source>
</reference>
<dbReference type="InterPro" id="IPR014716">
    <property type="entry name" value="Fibrinogen_a/b/g_C_1"/>
</dbReference>
<dbReference type="CDD" id="cd00087">
    <property type="entry name" value="FReD"/>
    <property type="match status" value="1"/>
</dbReference>
<dbReference type="InterPro" id="IPR036056">
    <property type="entry name" value="Fibrinogen-like_C"/>
</dbReference>
<dbReference type="EMBL" id="RQTK01000678">
    <property type="protein sequence ID" value="RUS76250.1"/>
    <property type="molecule type" value="Genomic_DNA"/>
</dbReference>
<evidence type="ECO:0000256" key="1">
    <source>
        <dbReference type="ARBA" id="ARBA00023157"/>
    </source>
</evidence>
<evidence type="ECO:0000313" key="3">
    <source>
        <dbReference type="EMBL" id="RUS76250.1"/>
    </source>
</evidence>
<name>A0A433T406_ELYCH</name>
<dbReference type="GO" id="GO:0007160">
    <property type="term" value="P:cell-matrix adhesion"/>
    <property type="evidence" value="ECO:0007669"/>
    <property type="project" value="TreeGrafter"/>
</dbReference>
<dbReference type="Gene3D" id="3.90.215.10">
    <property type="entry name" value="Gamma Fibrinogen, chain A, domain 1"/>
    <property type="match status" value="1"/>
</dbReference>
<dbReference type="OrthoDB" id="6345539at2759"/>
<protein>
    <recommendedName>
        <fullName evidence="2">Fibrinogen C-terminal domain-containing protein</fullName>
    </recommendedName>
</protein>
<dbReference type="PANTHER" id="PTHR19143:SF348">
    <property type="entry name" value="TENASCIN-N"/>
    <property type="match status" value="1"/>
</dbReference>
<dbReference type="PROSITE" id="PS51406">
    <property type="entry name" value="FIBRINOGEN_C_2"/>
    <property type="match status" value="1"/>
</dbReference>
<keyword evidence="1" id="KW-1015">Disulfide bond</keyword>
<dbReference type="PANTHER" id="PTHR19143">
    <property type="entry name" value="FIBRINOGEN/TENASCIN/ANGIOPOEITIN"/>
    <property type="match status" value="1"/>
</dbReference>
<dbReference type="SMART" id="SM00186">
    <property type="entry name" value="FBG"/>
    <property type="match status" value="1"/>
</dbReference>
<feature type="domain" description="Fibrinogen C-terminal" evidence="2">
    <location>
        <begin position="275"/>
        <end position="488"/>
    </location>
</feature>
<accession>A0A433T406</accession>
<dbReference type="Pfam" id="PF00147">
    <property type="entry name" value="Fibrinogen_C"/>
    <property type="match status" value="1"/>
</dbReference>
<dbReference type="InterPro" id="IPR020837">
    <property type="entry name" value="Fibrinogen_CS"/>
</dbReference>
<dbReference type="GO" id="GO:0005615">
    <property type="term" value="C:extracellular space"/>
    <property type="evidence" value="ECO:0007669"/>
    <property type="project" value="TreeGrafter"/>
</dbReference>
<keyword evidence="4" id="KW-1185">Reference proteome</keyword>
<gene>
    <name evidence="3" type="ORF">EGW08_015993</name>
</gene>